<dbReference type="Proteomes" id="UP000293764">
    <property type="component" value="Unassembled WGS sequence"/>
</dbReference>
<reference evidence="2 3" key="1">
    <citation type="submission" date="2019-01" db="EMBL/GenBank/DDBJ databases">
        <title>Novel species of Cellulomonas.</title>
        <authorList>
            <person name="Liu Q."/>
            <person name="Xin Y.-H."/>
        </authorList>
    </citation>
    <scope>NUCLEOTIDE SEQUENCE [LARGE SCALE GENOMIC DNA]</scope>
    <source>
        <strain evidence="2 3">HLT2-17</strain>
    </source>
</reference>
<organism evidence="2 3">
    <name type="scientific">Pengzhenrongella frigida</name>
    <dbReference type="NCBI Taxonomy" id="1259133"/>
    <lineage>
        <taxon>Bacteria</taxon>
        <taxon>Bacillati</taxon>
        <taxon>Actinomycetota</taxon>
        <taxon>Actinomycetes</taxon>
        <taxon>Micrococcales</taxon>
        <taxon>Pengzhenrongella</taxon>
    </lineage>
</organism>
<dbReference type="EMBL" id="SDWW01000053">
    <property type="protein sequence ID" value="RYV49787.1"/>
    <property type="molecule type" value="Genomic_DNA"/>
</dbReference>
<evidence type="ECO:0000259" key="1">
    <source>
        <dbReference type="Pfam" id="PF08818"/>
    </source>
</evidence>
<dbReference type="AlphaFoldDB" id="A0A4Q5MZY1"/>
<comment type="caution">
    <text evidence="2">The sequence shown here is derived from an EMBL/GenBank/DDBJ whole genome shotgun (WGS) entry which is preliminary data.</text>
</comment>
<gene>
    <name evidence="2" type="ORF">EUA98_17040</name>
</gene>
<dbReference type="RefSeq" id="WP_130103897.1">
    <property type="nucleotide sequence ID" value="NZ_SDWW01000053.1"/>
</dbReference>
<dbReference type="InterPro" id="IPR014922">
    <property type="entry name" value="YdhG-like"/>
</dbReference>
<sequence>MAAPKTRPTDQDVTAFLDAVEHPRRRAEGHVLRALMERVTQQPAVMWGPTMVGFGSSTYTNTLGTNDWFDVGFSPRKAAMTIYGIHNGYEPVNPLLADLGPHTTGMACVYVKRLDDIDLEVLERLISDAWRALHG</sequence>
<protein>
    <submittedName>
        <fullName evidence="2">DUF1801 domain-containing protein</fullName>
    </submittedName>
</protein>
<keyword evidence="3" id="KW-1185">Reference proteome</keyword>
<evidence type="ECO:0000313" key="3">
    <source>
        <dbReference type="Proteomes" id="UP000293764"/>
    </source>
</evidence>
<proteinExistence type="predicted"/>
<feature type="domain" description="YdhG-like" evidence="1">
    <location>
        <begin position="25"/>
        <end position="129"/>
    </location>
</feature>
<evidence type="ECO:0000313" key="2">
    <source>
        <dbReference type="EMBL" id="RYV49787.1"/>
    </source>
</evidence>
<dbReference type="OrthoDB" id="5951444at2"/>
<name>A0A4Q5MZY1_9MICO</name>
<dbReference type="Pfam" id="PF08818">
    <property type="entry name" value="DUF1801"/>
    <property type="match status" value="1"/>
</dbReference>
<accession>A0A4Q5MZY1</accession>